<dbReference type="HOGENOM" id="CLU_1527560_0_0_1"/>
<dbReference type="AlphaFoldDB" id="A0A0E0EVI0"/>
<dbReference type="Gramene" id="OMERI10G01150.4">
    <property type="protein sequence ID" value="OMERI10G01150.4"/>
    <property type="gene ID" value="OMERI10G01150"/>
</dbReference>
<dbReference type="Proteomes" id="UP000008021">
    <property type="component" value="Chromosome 10"/>
</dbReference>
<reference evidence="1" key="1">
    <citation type="submission" date="2015-04" db="UniProtKB">
        <authorList>
            <consortium name="EnsemblPlants"/>
        </authorList>
    </citation>
    <scope>IDENTIFICATION</scope>
</reference>
<accession>A0A0E0EVI0</accession>
<proteinExistence type="predicted"/>
<evidence type="ECO:0000313" key="1">
    <source>
        <dbReference type="EnsemblPlants" id="OMERI10G01150.4"/>
    </source>
</evidence>
<name>A0A0E0EVI0_9ORYZ</name>
<sequence>MTTPHFRPQIVFSDKTAGCPPPHRAQDNEMMESNTTGIFILELAGSSVRYEPEQRSIPFNKKVDNAIDQGIIRQAFDFNTCKFTRQHNNVQNSGICFCKAWLIHLLISSEFRGRGTFDSGQSGTVRQRLRHRRDSTHVRTAWRVVRKVMMWRTMSSGSALNQSLPSACAGAMAVSP</sequence>
<organism evidence="1">
    <name type="scientific">Oryza meridionalis</name>
    <dbReference type="NCBI Taxonomy" id="40149"/>
    <lineage>
        <taxon>Eukaryota</taxon>
        <taxon>Viridiplantae</taxon>
        <taxon>Streptophyta</taxon>
        <taxon>Embryophyta</taxon>
        <taxon>Tracheophyta</taxon>
        <taxon>Spermatophyta</taxon>
        <taxon>Magnoliopsida</taxon>
        <taxon>Liliopsida</taxon>
        <taxon>Poales</taxon>
        <taxon>Poaceae</taxon>
        <taxon>BOP clade</taxon>
        <taxon>Oryzoideae</taxon>
        <taxon>Oryzeae</taxon>
        <taxon>Oryzinae</taxon>
        <taxon>Oryza</taxon>
    </lineage>
</organism>
<keyword evidence="2" id="KW-1185">Reference proteome</keyword>
<reference evidence="1" key="2">
    <citation type="submission" date="2018-05" db="EMBL/GenBank/DDBJ databases">
        <title>OmerRS3 (Oryza meridionalis Reference Sequence Version 3).</title>
        <authorList>
            <person name="Zhang J."/>
            <person name="Kudrna D."/>
            <person name="Lee S."/>
            <person name="Talag J."/>
            <person name="Welchert J."/>
            <person name="Wing R.A."/>
        </authorList>
    </citation>
    <scope>NUCLEOTIDE SEQUENCE [LARGE SCALE GENOMIC DNA]</scope>
    <source>
        <strain evidence="1">cv. OR44</strain>
    </source>
</reference>
<evidence type="ECO:0000313" key="2">
    <source>
        <dbReference type="Proteomes" id="UP000008021"/>
    </source>
</evidence>
<protein>
    <submittedName>
        <fullName evidence="1">Uncharacterized protein</fullName>
    </submittedName>
</protein>
<dbReference type="EnsemblPlants" id="OMERI10G01150.4">
    <property type="protein sequence ID" value="OMERI10G01150.4"/>
    <property type="gene ID" value="OMERI10G01150"/>
</dbReference>